<dbReference type="PANTHER" id="PTHR10835">
    <property type="entry name" value="SQUALENE MONOOXYGENASE"/>
    <property type="match status" value="1"/>
</dbReference>
<keyword evidence="13" id="KW-1185">Reference proteome</keyword>
<dbReference type="InterPro" id="IPR036188">
    <property type="entry name" value="FAD/NAD-bd_sf"/>
</dbReference>
<keyword evidence="10" id="KW-0256">Endoplasmic reticulum</keyword>
<keyword evidence="9" id="KW-0472">Membrane</keyword>
<dbReference type="EMBL" id="JAVRRA010021094">
    <property type="protein sequence ID" value="KAK5155341.1"/>
    <property type="molecule type" value="Genomic_DNA"/>
</dbReference>
<accession>A0ABR0LHE5</accession>
<dbReference type="InterPro" id="IPR040125">
    <property type="entry name" value="Squalene_monox"/>
</dbReference>
<feature type="domain" description="Squalene epoxidase" evidence="11">
    <location>
        <begin position="1"/>
        <end position="94"/>
    </location>
</feature>
<keyword evidence="7" id="KW-0492">Microsome</keyword>
<keyword evidence="5 10" id="KW-0285">Flavoprotein</keyword>
<dbReference type="Proteomes" id="UP001357485">
    <property type="component" value="Unassembled WGS sequence"/>
</dbReference>
<comment type="function">
    <text evidence="10">Catalyzes the stereospecific oxidation of squalene to (S)-2,3-epoxysqualene, and is considered to be a rate-limiting enzyme in steroid biosynthesis.</text>
</comment>
<sequence length="94" mass="10347">MPNSFLPPSTNTNPGMVILGDAMNMRHPLTGGGMTVAFNDAVLLSELLSPELVPTFDDTKLVLKQMERFHWQRKSLTSVINILAQALYSLFAAN</sequence>
<evidence type="ECO:0000256" key="6">
    <source>
        <dbReference type="ARBA" id="ARBA00022827"/>
    </source>
</evidence>
<evidence type="ECO:0000256" key="7">
    <source>
        <dbReference type="ARBA" id="ARBA00022848"/>
    </source>
</evidence>
<evidence type="ECO:0000259" key="11">
    <source>
        <dbReference type="Pfam" id="PF08491"/>
    </source>
</evidence>
<dbReference type="EC" id="1.14.14.17" evidence="4 10"/>
<protein>
    <recommendedName>
        <fullName evidence="4 10">Squalene monooxygenase</fullName>
        <ecNumber evidence="4 10">1.14.14.17</ecNumber>
    </recommendedName>
</protein>
<evidence type="ECO:0000256" key="1">
    <source>
        <dbReference type="ARBA" id="ARBA00001974"/>
    </source>
</evidence>
<comment type="cofactor">
    <cofactor evidence="1 10">
        <name>FAD</name>
        <dbReference type="ChEBI" id="CHEBI:57692"/>
    </cofactor>
</comment>
<keyword evidence="6 10" id="KW-0274">FAD</keyword>
<name>A0ABR0LHE5_9PEZI</name>
<dbReference type="SUPFAM" id="SSF51905">
    <property type="entry name" value="FAD/NAD(P)-binding domain"/>
    <property type="match status" value="1"/>
</dbReference>
<gene>
    <name evidence="12" type="primary">ERG1_3</name>
    <name evidence="12" type="ORF">LTR16_012558</name>
</gene>
<dbReference type="PANTHER" id="PTHR10835:SF0">
    <property type="entry name" value="SQUALENE MONOOXYGENASE"/>
    <property type="match status" value="1"/>
</dbReference>
<evidence type="ECO:0000256" key="5">
    <source>
        <dbReference type="ARBA" id="ARBA00022630"/>
    </source>
</evidence>
<dbReference type="InterPro" id="IPR013698">
    <property type="entry name" value="Squalene_epoxidase"/>
</dbReference>
<dbReference type="Gene3D" id="3.50.50.60">
    <property type="entry name" value="FAD/NAD(P)-binding domain"/>
    <property type="match status" value="1"/>
</dbReference>
<evidence type="ECO:0000256" key="10">
    <source>
        <dbReference type="RuleBase" id="RU367121"/>
    </source>
</evidence>
<proteinExistence type="inferred from homology"/>
<feature type="non-terminal residue" evidence="12">
    <location>
        <position position="94"/>
    </location>
</feature>
<evidence type="ECO:0000256" key="2">
    <source>
        <dbReference type="ARBA" id="ARBA00004154"/>
    </source>
</evidence>
<dbReference type="Pfam" id="PF08491">
    <property type="entry name" value="SE"/>
    <property type="match status" value="1"/>
</dbReference>
<comment type="similarity">
    <text evidence="3 10">Belongs to the squalene monooxygenase family.</text>
</comment>
<comment type="catalytic activity">
    <reaction evidence="10">
        <text>squalene + reduced [NADPH--hemoprotein reductase] + O2 = (S)-2,3-epoxysqualene + oxidized [NADPH--hemoprotein reductase] + H2O + H(+)</text>
        <dbReference type="Rhea" id="RHEA:25282"/>
        <dbReference type="Rhea" id="RHEA-COMP:11964"/>
        <dbReference type="Rhea" id="RHEA-COMP:11965"/>
        <dbReference type="ChEBI" id="CHEBI:15377"/>
        <dbReference type="ChEBI" id="CHEBI:15378"/>
        <dbReference type="ChEBI" id="CHEBI:15379"/>
        <dbReference type="ChEBI" id="CHEBI:15440"/>
        <dbReference type="ChEBI" id="CHEBI:15441"/>
        <dbReference type="ChEBI" id="CHEBI:57618"/>
        <dbReference type="ChEBI" id="CHEBI:58210"/>
        <dbReference type="EC" id="1.14.14.17"/>
    </reaction>
</comment>
<organism evidence="12 13">
    <name type="scientific">Cryomyces antarcticus</name>
    <dbReference type="NCBI Taxonomy" id="329879"/>
    <lineage>
        <taxon>Eukaryota</taxon>
        <taxon>Fungi</taxon>
        <taxon>Dikarya</taxon>
        <taxon>Ascomycota</taxon>
        <taxon>Pezizomycotina</taxon>
        <taxon>Dothideomycetes</taxon>
        <taxon>Dothideomycetes incertae sedis</taxon>
        <taxon>Cryomyces</taxon>
    </lineage>
</organism>
<dbReference type="GO" id="GO:0004506">
    <property type="term" value="F:squalene monooxygenase activity"/>
    <property type="evidence" value="ECO:0007669"/>
    <property type="project" value="UniProtKB-EC"/>
</dbReference>
<evidence type="ECO:0000256" key="4">
    <source>
        <dbReference type="ARBA" id="ARBA00012312"/>
    </source>
</evidence>
<evidence type="ECO:0000256" key="8">
    <source>
        <dbReference type="ARBA" id="ARBA00023002"/>
    </source>
</evidence>
<comment type="subcellular location">
    <subcellularLocation>
        <location evidence="10">Endoplasmic reticulum membrane</location>
        <topology evidence="10">Multi-pass membrane protein</topology>
    </subcellularLocation>
    <subcellularLocation>
        <location evidence="2">Microsome membrane</location>
        <topology evidence="2">Multi-pass membrane protein</topology>
    </subcellularLocation>
</comment>
<keyword evidence="8 10" id="KW-0560">Oxidoreductase</keyword>
<evidence type="ECO:0000313" key="12">
    <source>
        <dbReference type="EMBL" id="KAK5155341.1"/>
    </source>
</evidence>
<evidence type="ECO:0000256" key="3">
    <source>
        <dbReference type="ARBA" id="ARBA00008802"/>
    </source>
</evidence>
<comment type="caution">
    <text evidence="12">The sequence shown here is derived from an EMBL/GenBank/DDBJ whole genome shotgun (WGS) entry which is preliminary data.</text>
</comment>
<evidence type="ECO:0000313" key="13">
    <source>
        <dbReference type="Proteomes" id="UP001357485"/>
    </source>
</evidence>
<reference evidence="12 13" key="1">
    <citation type="submission" date="2023-08" db="EMBL/GenBank/DDBJ databases">
        <title>Black Yeasts Isolated from many extreme environments.</title>
        <authorList>
            <person name="Coleine C."/>
            <person name="Stajich J.E."/>
            <person name="Selbmann L."/>
        </authorList>
    </citation>
    <scope>NUCLEOTIDE SEQUENCE [LARGE SCALE GENOMIC DNA]</scope>
    <source>
        <strain evidence="12 13">CCFEE 536</strain>
    </source>
</reference>
<evidence type="ECO:0000256" key="9">
    <source>
        <dbReference type="ARBA" id="ARBA00023136"/>
    </source>
</evidence>